<dbReference type="PROSITE" id="PS01081">
    <property type="entry name" value="HTH_TETR_1"/>
    <property type="match status" value="1"/>
</dbReference>
<dbReference type="Pfam" id="PF00440">
    <property type="entry name" value="TetR_N"/>
    <property type="match status" value="1"/>
</dbReference>
<name>A0A9Y2P6G6_9RHOB</name>
<sequence length="208" mass="23467">MTKTDVPQNARDKKKSAHRGQLLDAAAEAIFQHGVRGATIKNIQQISGLSNGMINLHFKSKDNLLFAVAEELYNSYEANWQNAFASEDESPISRLRAIISADFAKGVLNKRNMAIWFAFRAEVNSHPEYRALVDSRNKPFRDSLIKICEEIIEEGQYQNADAILAANAFVALLEGMWTDFHLNPDQFDRQKAVDACMYIASGLFPKHF</sequence>
<proteinExistence type="predicted"/>
<dbReference type="InterPro" id="IPR023772">
    <property type="entry name" value="DNA-bd_HTH_TetR-type_CS"/>
</dbReference>
<evidence type="ECO:0000256" key="3">
    <source>
        <dbReference type="ARBA" id="ARBA00023125"/>
    </source>
</evidence>
<dbReference type="Proteomes" id="UP001238334">
    <property type="component" value="Chromosome"/>
</dbReference>
<dbReference type="SUPFAM" id="SSF46689">
    <property type="entry name" value="Homeodomain-like"/>
    <property type="match status" value="1"/>
</dbReference>
<dbReference type="InterPro" id="IPR001647">
    <property type="entry name" value="HTH_TetR"/>
</dbReference>
<organism evidence="7 8">
    <name type="scientific">Parasedimentitalea psychrophila</name>
    <dbReference type="NCBI Taxonomy" id="2997337"/>
    <lineage>
        <taxon>Bacteria</taxon>
        <taxon>Pseudomonadati</taxon>
        <taxon>Pseudomonadota</taxon>
        <taxon>Alphaproteobacteria</taxon>
        <taxon>Rhodobacterales</taxon>
        <taxon>Paracoccaceae</taxon>
        <taxon>Parasedimentitalea</taxon>
    </lineage>
</organism>
<dbReference type="Gene3D" id="1.10.357.10">
    <property type="entry name" value="Tetracycline Repressor, domain 2"/>
    <property type="match status" value="1"/>
</dbReference>
<evidence type="ECO:0000313" key="7">
    <source>
        <dbReference type="EMBL" id="WIY27419.1"/>
    </source>
</evidence>
<dbReference type="InterPro" id="IPR050109">
    <property type="entry name" value="HTH-type_TetR-like_transc_reg"/>
</dbReference>
<dbReference type="RefSeq" id="WP_270919421.1">
    <property type="nucleotide sequence ID" value="NZ_CP127247.1"/>
</dbReference>
<evidence type="ECO:0000256" key="2">
    <source>
        <dbReference type="ARBA" id="ARBA00023015"/>
    </source>
</evidence>
<dbReference type="PANTHER" id="PTHR30055:SF228">
    <property type="entry name" value="TRANSCRIPTIONAL REGULATOR-RELATED"/>
    <property type="match status" value="1"/>
</dbReference>
<dbReference type="PROSITE" id="PS50977">
    <property type="entry name" value="HTH_TETR_2"/>
    <property type="match status" value="1"/>
</dbReference>
<keyword evidence="2" id="KW-0805">Transcription regulation</keyword>
<dbReference type="SUPFAM" id="SSF48498">
    <property type="entry name" value="Tetracyclin repressor-like, C-terminal domain"/>
    <property type="match status" value="1"/>
</dbReference>
<protein>
    <submittedName>
        <fullName evidence="7">TetR family transcriptional regulator C-terminal domain-containing protein</fullName>
    </submittedName>
</protein>
<accession>A0A9Y2P6G6</accession>
<reference evidence="7 8" key="1">
    <citation type="submission" date="2023-06" db="EMBL/GenBank/DDBJ databases">
        <title>Parasedimentitalea psychrophila sp. nov., a psychrophilic bacterium isolated from deep-sea sediment.</title>
        <authorList>
            <person name="Li A."/>
        </authorList>
    </citation>
    <scope>NUCLEOTIDE SEQUENCE [LARGE SCALE GENOMIC DNA]</scope>
    <source>
        <strain evidence="7 8">QS115</strain>
    </source>
</reference>
<gene>
    <name evidence="7" type="ORF">QPJ95_11185</name>
</gene>
<evidence type="ECO:0000256" key="5">
    <source>
        <dbReference type="PROSITE-ProRule" id="PRU00335"/>
    </source>
</evidence>
<evidence type="ECO:0000313" key="8">
    <source>
        <dbReference type="Proteomes" id="UP001238334"/>
    </source>
</evidence>
<dbReference type="EMBL" id="CP127247">
    <property type="protein sequence ID" value="WIY27419.1"/>
    <property type="molecule type" value="Genomic_DNA"/>
</dbReference>
<dbReference type="InterPro" id="IPR009057">
    <property type="entry name" value="Homeodomain-like_sf"/>
</dbReference>
<dbReference type="InterPro" id="IPR039538">
    <property type="entry name" value="BetI_C"/>
</dbReference>
<evidence type="ECO:0000256" key="4">
    <source>
        <dbReference type="ARBA" id="ARBA00023163"/>
    </source>
</evidence>
<dbReference type="GO" id="GO:0000976">
    <property type="term" value="F:transcription cis-regulatory region binding"/>
    <property type="evidence" value="ECO:0007669"/>
    <property type="project" value="TreeGrafter"/>
</dbReference>
<feature type="domain" description="HTH tetR-type" evidence="6">
    <location>
        <begin position="16"/>
        <end position="76"/>
    </location>
</feature>
<evidence type="ECO:0000259" key="6">
    <source>
        <dbReference type="PROSITE" id="PS50977"/>
    </source>
</evidence>
<dbReference type="Pfam" id="PF13977">
    <property type="entry name" value="TetR_C_6"/>
    <property type="match status" value="1"/>
</dbReference>
<dbReference type="KEGG" id="ppso:QPJ95_11185"/>
<dbReference type="AlphaFoldDB" id="A0A9Y2P6G6"/>
<dbReference type="PANTHER" id="PTHR30055">
    <property type="entry name" value="HTH-TYPE TRANSCRIPTIONAL REGULATOR RUTR"/>
    <property type="match status" value="1"/>
</dbReference>
<keyword evidence="3 5" id="KW-0238">DNA-binding</keyword>
<evidence type="ECO:0000256" key="1">
    <source>
        <dbReference type="ARBA" id="ARBA00022491"/>
    </source>
</evidence>
<keyword evidence="4" id="KW-0804">Transcription</keyword>
<keyword evidence="1" id="KW-0678">Repressor</keyword>
<feature type="DNA-binding region" description="H-T-H motif" evidence="5">
    <location>
        <begin position="39"/>
        <end position="58"/>
    </location>
</feature>
<dbReference type="PRINTS" id="PR00455">
    <property type="entry name" value="HTHTETR"/>
</dbReference>
<dbReference type="InterPro" id="IPR036271">
    <property type="entry name" value="Tet_transcr_reg_TetR-rel_C_sf"/>
</dbReference>
<keyword evidence="8" id="KW-1185">Reference proteome</keyword>
<dbReference type="GO" id="GO:0003700">
    <property type="term" value="F:DNA-binding transcription factor activity"/>
    <property type="evidence" value="ECO:0007669"/>
    <property type="project" value="TreeGrafter"/>
</dbReference>